<reference evidence="1 2" key="1">
    <citation type="submission" date="2019-09" db="EMBL/GenBank/DDBJ databases">
        <title>The hologenome of the rock-dwelling lichen Lasallia pustulata.</title>
        <authorList>
            <person name="Greshake Tzovaras B."/>
            <person name="Segers F."/>
            <person name="Bicker A."/>
            <person name="Dal Grande F."/>
            <person name="Otte J."/>
            <person name="Hankeln T."/>
            <person name="Schmitt I."/>
            <person name="Ebersberger I."/>
        </authorList>
    </citation>
    <scope>NUCLEOTIDE SEQUENCE [LARGE SCALE GENOMIC DNA]</scope>
    <source>
        <strain evidence="1">A1-1</strain>
    </source>
</reference>
<sequence>MDLDDKVRRYDENTEYDVAGYAVNLWTEDGTMVNTEWLEQVYWRKGYSQGQHNTLSVSAYCDERFSATRTYSEHISLMHEGKEMKARWPCPNFIMTQFIQGTSSPKMIVVAIVAVTTV</sequence>
<gene>
    <name evidence="1" type="ORF">FRX48_09018</name>
</gene>
<evidence type="ECO:0000313" key="2">
    <source>
        <dbReference type="Proteomes" id="UP000324767"/>
    </source>
</evidence>
<organism evidence="1 2">
    <name type="scientific">Lasallia pustulata</name>
    <dbReference type="NCBI Taxonomy" id="136370"/>
    <lineage>
        <taxon>Eukaryota</taxon>
        <taxon>Fungi</taxon>
        <taxon>Dikarya</taxon>
        <taxon>Ascomycota</taxon>
        <taxon>Pezizomycotina</taxon>
        <taxon>Lecanoromycetes</taxon>
        <taxon>OSLEUM clade</taxon>
        <taxon>Umbilicariomycetidae</taxon>
        <taxon>Umbilicariales</taxon>
        <taxon>Umbilicariaceae</taxon>
        <taxon>Lasallia</taxon>
    </lineage>
</organism>
<accession>A0A5M8PE01</accession>
<evidence type="ECO:0000313" key="1">
    <source>
        <dbReference type="EMBL" id="KAA6407216.1"/>
    </source>
</evidence>
<comment type="caution">
    <text evidence="1">The sequence shown here is derived from an EMBL/GenBank/DDBJ whole genome shotgun (WGS) entry which is preliminary data.</text>
</comment>
<protein>
    <submittedName>
        <fullName evidence="1">Uncharacterized protein</fullName>
    </submittedName>
</protein>
<dbReference type="AlphaFoldDB" id="A0A5M8PE01"/>
<dbReference type="Proteomes" id="UP000324767">
    <property type="component" value="Unassembled WGS sequence"/>
</dbReference>
<name>A0A5M8PE01_9LECA</name>
<proteinExistence type="predicted"/>
<dbReference type="EMBL" id="VXIT01000019">
    <property type="protein sequence ID" value="KAA6407216.1"/>
    <property type="molecule type" value="Genomic_DNA"/>
</dbReference>